<dbReference type="RefSeq" id="XP_020068995.1">
    <property type="nucleotide sequence ID" value="XM_020212343.1"/>
</dbReference>
<dbReference type="Gene3D" id="3.30.710.10">
    <property type="entry name" value="Potassium Channel Kv1.1, Chain A"/>
    <property type="match status" value="2"/>
</dbReference>
<dbReference type="AlphaFoldDB" id="A0A1E4RXI2"/>
<dbReference type="PANTHER" id="PTHR31758">
    <property type="entry name" value="BTB/POZ DOMAIN-CONTAINING PROTEIN YLR108C"/>
    <property type="match status" value="1"/>
</dbReference>
<feature type="domain" description="BTB" evidence="1">
    <location>
        <begin position="14"/>
        <end position="110"/>
    </location>
</feature>
<gene>
    <name evidence="2" type="ORF">CYBJADRAFT_121244</name>
</gene>
<feature type="domain" description="BTB" evidence="1">
    <location>
        <begin position="111"/>
        <end position="219"/>
    </location>
</feature>
<dbReference type="GeneID" id="30986739"/>
<sequence>HYDPSIKKILPHSKMYTIQIGNERFILSGASLSSDAPSYFTNYFSQSANSDQVLFIDRSPRIFQYIYSHLQGYHVEIDDADTFTGLFSDALYYHLPQLRQLILNSDYYYANIGGESIKVSKKLLSGRGNTPNFFTVANDSLYKDISDIITDMNWIRPPPQAAPSLNRSPILFKELVHMLQGAEPEIRSPEHRRSLIKEAKYYRFNALAEKLQNIIEVYNPFTGAQEIAVSLDSIN</sequence>
<dbReference type="STRING" id="983966.A0A1E4RXI2"/>
<dbReference type="OrthoDB" id="2414723at2759"/>
<dbReference type="PANTHER" id="PTHR31758:SF2">
    <property type="entry name" value="BTB_POZ DOMAIN-CONTAINING PROTEIN YLR108C"/>
    <property type="match status" value="1"/>
</dbReference>
<protein>
    <recommendedName>
        <fullName evidence="1">BTB domain-containing protein</fullName>
    </recommendedName>
</protein>
<dbReference type="CDD" id="cd18316">
    <property type="entry name" value="BTB_POZ_KCTD-like"/>
    <property type="match status" value="1"/>
</dbReference>
<dbReference type="Proteomes" id="UP000094389">
    <property type="component" value="Unassembled WGS sequence"/>
</dbReference>
<feature type="non-terminal residue" evidence="2">
    <location>
        <position position="1"/>
    </location>
</feature>
<dbReference type="SUPFAM" id="SSF54695">
    <property type="entry name" value="POZ domain"/>
    <property type="match status" value="2"/>
</dbReference>
<dbReference type="InterPro" id="IPR011333">
    <property type="entry name" value="SKP1/BTB/POZ_sf"/>
</dbReference>
<dbReference type="EMBL" id="KV453937">
    <property type="protein sequence ID" value="ODV71956.1"/>
    <property type="molecule type" value="Genomic_DNA"/>
</dbReference>
<proteinExistence type="predicted"/>
<reference evidence="2 3" key="1">
    <citation type="journal article" date="2016" name="Proc. Natl. Acad. Sci. U.S.A.">
        <title>Comparative genomics of biotechnologically important yeasts.</title>
        <authorList>
            <person name="Riley R."/>
            <person name="Haridas S."/>
            <person name="Wolfe K.H."/>
            <person name="Lopes M.R."/>
            <person name="Hittinger C.T."/>
            <person name="Goeker M."/>
            <person name="Salamov A.A."/>
            <person name="Wisecaver J.H."/>
            <person name="Long T.M."/>
            <person name="Calvey C.H."/>
            <person name="Aerts A.L."/>
            <person name="Barry K.W."/>
            <person name="Choi C."/>
            <person name="Clum A."/>
            <person name="Coughlan A.Y."/>
            <person name="Deshpande S."/>
            <person name="Douglass A.P."/>
            <person name="Hanson S.J."/>
            <person name="Klenk H.-P."/>
            <person name="LaButti K.M."/>
            <person name="Lapidus A."/>
            <person name="Lindquist E.A."/>
            <person name="Lipzen A.M."/>
            <person name="Meier-Kolthoff J.P."/>
            <person name="Ohm R.A."/>
            <person name="Otillar R.P."/>
            <person name="Pangilinan J.L."/>
            <person name="Peng Y."/>
            <person name="Rokas A."/>
            <person name="Rosa C.A."/>
            <person name="Scheuner C."/>
            <person name="Sibirny A.A."/>
            <person name="Slot J.C."/>
            <person name="Stielow J.B."/>
            <person name="Sun H."/>
            <person name="Kurtzman C.P."/>
            <person name="Blackwell M."/>
            <person name="Grigoriev I.V."/>
            <person name="Jeffries T.W."/>
        </authorList>
    </citation>
    <scope>NUCLEOTIDE SEQUENCE [LARGE SCALE GENOMIC DNA]</scope>
    <source>
        <strain evidence="3">ATCC 18201 / CBS 1600 / BCRC 20928 / JCM 3617 / NBRC 0987 / NRRL Y-1542</strain>
    </source>
</reference>
<dbReference type="OMA" id="QYTMLFA"/>
<accession>A0A1E4RXI2</accession>
<keyword evidence="3" id="KW-1185">Reference proteome</keyword>
<dbReference type="InterPro" id="IPR003131">
    <property type="entry name" value="T1-type_BTB"/>
</dbReference>
<dbReference type="SMART" id="SM00225">
    <property type="entry name" value="BTB"/>
    <property type="match status" value="2"/>
</dbReference>
<dbReference type="GO" id="GO:0051260">
    <property type="term" value="P:protein homooligomerization"/>
    <property type="evidence" value="ECO:0007669"/>
    <property type="project" value="InterPro"/>
</dbReference>
<dbReference type="Pfam" id="PF02214">
    <property type="entry name" value="BTB_2"/>
    <property type="match status" value="1"/>
</dbReference>
<evidence type="ECO:0000313" key="2">
    <source>
        <dbReference type="EMBL" id="ODV71956.1"/>
    </source>
</evidence>
<dbReference type="InterPro" id="IPR000210">
    <property type="entry name" value="BTB/POZ_dom"/>
</dbReference>
<organism evidence="2 3">
    <name type="scientific">Cyberlindnera jadinii (strain ATCC 18201 / CBS 1600 / BCRC 20928 / JCM 3617 / NBRC 0987 / NRRL Y-1542)</name>
    <name type="common">Torula yeast</name>
    <name type="synonym">Candida utilis</name>
    <dbReference type="NCBI Taxonomy" id="983966"/>
    <lineage>
        <taxon>Eukaryota</taxon>
        <taxon>Fungi</taxon>
        <taxon>Dikarya</taxon>
        <taxon>Ascomycota</taxon>
        <taxon>Saccharomycotina</taxon>
        <taxon>Saccharomycetes</taxon>
        <taxon>Phaffomycetales</taxon>
        <taxon>Phaffomycetaceae</taxon>
        <taxon>Cyberlindnera</taxon>
    </lineage>
</organism>
<evidence type="ECO:0000259" key="1">
    <source>
        <dbReference type="SMART" id="SM00225"/>
    </source>
</evidence>
<feature type="non-terminal residue" evidence="2">
    <location>
        <position position="235"/>
    </location>
</feature>
<evidence type="ECO:0000313" key="3">
    <source>
        <dbReference type="Proteomes" id="UP000094389"/>
    </source>
</evidence>
<name>A0A1E4RXI2_CYBJN</name>